<feature type="region of interest" description="Disordered" evidence="5">
    <location>
        <begin position="89"/>
        <end position="108"/>
    </location>
</feature>
<dbReference type="RefSeq" id="WP_003827304.1">
    <property type="nucleotide sequence ID" value="NZ_AP012322.1"/>
</dbReference>
<evidence type="ECO:0000313" key="9">
    <source>
        <dbReference type="Proteomes" id="UP000006408"/>
    </source>
</evidence>
<comment type="subcellular location">
    <subcellularLocation>
        <location evidence="1">Cell membrane</location>
        <topology evidence="1">Multi-pass membrane protein</topology>
    </subcellularLocation>
</comment>
<dbReference type="Gene3D" id="1.20.1250.20">
    <property type="entry name" value="MFS general substrate transporter like domains"/>
    <property type="match status" value="1"/>
</dbReference>
<feature type="transmembrane region" description="Helical" evidence="6">
    <location>
        <begin position="6"/>
        <end position="26"/>
    </location>
</feature>
<dbReference type="Pfam" id="PF07690">
    <property type="entry name" value="MFS_1"/>
    <property type="match status" value="1"/>
</dbReference>
<dbReference type="PROSITE" id="PS50850">
    <property type="entry name" value="MFS"/>
    <property type="match status" value="1"/>
</dbReference>
<accession>C4FGR9</accession>
<feature type="transmembrane region" description="Helical" evidence="6">
    <location>
        <begin position="63"/>
        <end position="84"/>
    </location>
</feature>
<dbReference type="PATRIC" id="fig|518635.17.peg.1423"/>
<evidence type="ECO:0000256" key="3">
    <source>
        <dbReference type="ARBA" id="ARBA00022989"/>
    </source>
</evidence>
<reference evidence="8" key="1">
    <citation type="submission" date="2009-04" db="EMBL/GenBank/DDBJ databases">
        <authorList>
            <person name="Weinstock G."/>
            <person name="Sodergren E."/>
            <person name="Clifton S."/>
            <person name="Fulton L."/>
            <person name="Fulton B."/>
            <person name="Courtney L."/>
            <person name="Fronick C."/>
            <person name="Harrison M."/>
            <person name="Strong C."/>
            <person name="Farmer C."/>
            <person name="Delahaunty K."/>
            <person name="Markovic C."/>
            <person name="Hall O."/>
            <person name="Minx P."/>
            <person name="Tomlinson C."/>
            <person name="Mitreva M."/>
            <person name="Nelson J."/>
            <person name="Hou S."/>
            <person name="Wollam A."/>
            <person name="Pepin K.H."/>
            <person name="Johnson M."/>
            <person name="Bhonagiri V."/>
            <person name="Nash W.E."/>
            <person name="Warren W."/>
            <person name="Chinwalla A."/>
            <person name="Mardis E.R."/>
            <person name="Wilson R.K."/>
        </authorList>
    </citation>
    <scope>NUCLEOTIDE SEQUENCE [LARGE SCALE GENOMIC DNA]</scope>
    <source>
        <strain evidence="8">DSM 20098</strain>
    </source>
</reference>
<evidence type="ECO:0000256" key="4">
    <source>
        <dbReference type="ARBA" id="ARBA00023136"/>
    </source>
</evidence>
<dbReference type="Proteomes" id="UP000006408">
    <property type="component" value="Unassembled WGS sequence"/>
</dbReference>
<keyword evidence="3 6" id="KW-1133">Transmembrane helix</keyword>
<dbReference type="GO" id="GO:0022857">
    <property type="term" value="F:transmembrane transporter activity"/>
    <property type="evidence" value="ECO:0007669"/>
    <property type="project" value="InterPro"/>
</dbReference>
<name>C4FGR9_9BIFI</name>
<evidence type="ECO:0000256" key="2">
    <source>
        <dbReference type="ARBA" id="ARBA00022692"/>
    </source>
</evidence>
<evidence type="ECO:0000256" key="6">
    <source>
        <dbReference type="SAM" id="Phobius"/>
    </source>
</evidence>
<protein>
    <recommendedName>
        <fullName evidence="7">Major facilitator superfamily (MFS) profile domain-containing protein</fullName>
    </recommendedName>
</protein>
<organism evidence="8 9">
    <name type="scientific">Bifidobacterium angulatum DSM 20098 = JCM 7096</name>
    <dbReference type="NCBI Taxonomy" id="518635"/>
    <lineage>
        <taxon>Bacteria</taxon>
        <taxon>Bacillati</taxon>
        <taxon>Actinomycetota</taxon>
        <taxon>Actinomycetes</taxon>
        <taxon>Bifidobacteriales</taxon>
        <taxon>Bifidobacteriaceae</taxon>
        <taxon>Bifidobacterium</taxon>
    </lineage>
</organism>
<evidence type="ECO:0000259" key="7">
    <source>
        <dbReference type="PROSITE" id="PS50850"/>
    </source>
</evidence>
<gene>
    <name evidence="8" type="ORF">BIFANG_03545</name>
</gene>
<feature type="domain" description="Major facilitator superfamily (MFS) profile" evidence="7">
    <location>
        <begin position="1"/>
        <end position="108"/>
    </location>
</feature>
<dbReference type="KEGG" id="bang:BBAG_1349"/>
<dbReference type="HOGENOM" id="CLU_128182_0_0_11"/>
<dbReference type="AlphaFoldDB" id="C4FGR9"/>
<dbReference type="EMBL" id="ABYS02000010">
    <property type="protein sequence ID" value="EEP20612.1"/>
    <property type="molecule type" value="Genomic_DNA"/>
</dbReference>
<keyword evidence="2 6" id="KW-0812">Transmembrane</keyword>
<keyword evidence="9" id="KW-1185">Reference proteome</keyword>
<comment type="caution">
    <text evidence="8">The sequence shown here is derived from an EMBL/GenBank/DDBJ whole genome shotgun (WGS) entry which is preliminary data.</text>
</comment>
<sequence length="108" mass="11165">MMIIAAIIVGIGTCAFSSLPTIMTLYAGEGRQGAALSAYNLAAGLTTFAGPGIATILLPTIGYGGVCWTYAALYVLAFVLTLFIRPKQPGFDEHGHRIKSAGQGAEAD</sequence>
<evidence type="ECO:0000256" key="1">
    <source>
        <dbReference type="ARBA" id="ARBA00004651"/>
    </source>
</evidence>
<dbReference type="GO" id="GO:0005886">
    <property type="term" value="C:plasma membrane"/>
    <property type="evidence" value="ECO:0007669"/>
    <property type="project" value="UniProtKB-SubCell"/>
</dbReference>
<dbReference type="SUPFAM" id="SSF103473">
    <property type="entry name" value="MFS general substrate transporter"/>
    <property type="match status" value="1"/>
</dbReference>
<feature type="transmembrane region" description="Helical" evidence="6">
    <location>
        <begin position="38"/>
        <end position="57"/>
    </location>
</feature>
<dbReference type="GeneID" id="97007066"/>
<keyword evidence="4 6" id="KW-0472">Membrane</keyword>
<evidence type="ECO:0000313" key="8">
    <source>
        <dbReference type="EMBL" id="EEP20612.1"/>
    </source>
</evidence>
<proteinExistence type="predicted"/>
<dbReference type="eggNOG" id="COG2814">
    <property type="taxonomic scope" value="Bacteria"/>
</dbReference>
<dbReference type="InterPro" id="IPR011701">
    <property type="entry name" value="MFS"/>
</dbReference>
<dbReference type="InterPro" id="IPR020846">
    <property type="entry name" value="MFS_dom"/>
</dbReference>
<dbReference type="InterPro" id="IPR036259">
    <property type="entry name" value="MFS_trans_sf"/>
</dbReference>
<evidence type="ECO:0000256" key="5">
    <source>
        <dbReference type="SAM" id="MobiDB-lite"/>
    </source>
</evidence>